<dbReference type="AlphaFoldDB" id="A0A6A5SKH2"/>
<proteinExistence type="predicted"/>
<sequence length="71" mass="7809">MANQTIRNIDANIAACETILSYTFTSESHLLQALNNSGCPIFYLGTIYILPKNDALAVLGDARMAAIMCRW</sequence>
<accession>A0A6A5SKH2</accession>
<evidence type="ECO:0000313" key="1">
    <source>
        <dbReference type="EMBL" id="KAF1941145.1"/>
    </source>
</evidence>
<name>A0A6A5SKH2_9PLEO</name>
<dbReference type="OrthoDB" id="67027at2759"/>
<reference evidence="1" key="1">
    <citation type="journal article" date="2020" name="Stud. Mycol.">
        <title>101 Dothideomycetes genomes: a test case for predicting lifestyles and emergence of pathogens.</title>
        <authorList>
            <person name="Haridas S."/>
            <person name="Albert R."/>
            <person name="Binder M."/>
            <person name="Bloem J."/>
            <person name="Labutti K."/>
            <person name="Salamov A."/>
            <person name="Andreopoulos B."/>
            <person name="Baker S."/>
            <person name="Barry K."/>
            <person name="Bills G."/>
            <person name="Bluhm B."/>
            <person name="Cannon C."/>
            <person name="Castanera R."/>
            <person name="Culley D."/>
            <person name="Daum C."/>
            <person name="Ezra D."/>
            <person name="Gonzalez J."/>
            <person name="Henrissat B."/>
            <person name="Kuo A."/>
            <person name="Liang C."/>
            <person name="Lipzen A."/>
            <person name="Lutzoni F."/>
            <person name="Magnuson J."/>
            <person name="Mondo S."/>
            <person name="Nolan M."/>
            <person name="Ohm R."/>
            <person name="Pangilinan J."/>
            <person name="Park H.-J."/>
            <person name="Ramirez L."/>
            <person name="Alfaro M."/>
            <person name="Sun H."/>
            <person name="Tritt A."/>
            <person name="Yoshinaga Y."/>
            <person name="Zwiers L.-H."/>
            <person name="Turgeon B."/>
            <person name="Goodwin S."/>
            <person name="Spatafora J."/>
            <person name="Crous P."/>
            <person name="Grigoriev I."/>
        </authorList>
    </citation>
    <scope>NUCLEOTIDE SEQUENCE</scope>
    <source>
        <strain evidence="1">CBS 161.51</strain>
    </source>
</reference>
<dbReference type="Proteomes" id="UP000800038">
    <property type="component" value="Unassembled WGS sequence"/>
</dbReference>
<gene>
    <name evidence="1" type="ORF">EJ02DRAFT_455452</name>
</gene>
<keyword evidence="2" id="KW-1185">Reference proteome</keyword>
<dbReference type="SUPFAM" id="SSF69065">
    <property type="entry name" value="RNase III domain-like"/>
    <property type="match status" value="1"/>
</dbReference>
<protein>
    <submittedName>
        <fullName evidence="1">Uncharacterized protein</fullName>
    </submittedName>
</protein>
<dbReference type="InterPro" id="IPR036389">
    <property type="entry name" value="RNase_III_sf"/>
</dbReference>
<evidence type="ECO:0000313" key="2">
    <source>
        <dbReference type="Proteomes" id="UP000800038"/>
    </source>
</evidence>
<dbReference type="GO" id="GO:0004525">
    <property type="term" value="F:ribonuclease III activity"/>
    <property type="evidence" value="ECO:0007669"/>
    <property type="project" value="InterPro"/>
</dbReference>
<dbReference type="GO" id="GO:0006396">
    <property type="term" value="P:RNA processing"/>
    <property type="evidence" value="ECO:0007669"/>
    <property type="project" value="InterPro"/>
</dbReference>
<dbReference type="EMBL" id="ML976052">
    <property type="protein sequence ID" value="KAF1941145.1"/>
    <property type="molecule type" value="Genomic_DNA"/>
</dbReference>
<organism evidence="1 2">
    <name type="scientific">Clathrospora elynae</name>
    <dbReference type="NCBI Taxonomy" id="706981"/>
    <lineage>
        <taxon>Eukaryota</taxon>
        <taxon>Fungi</taxon>
        <taxon>Dikarya</taxon>
        <taxon>Ascomycota</taxon>
        <taxon>Pezizomycotina</taxon>
        <taxon>Dothideomycetes</taxon>
        <taxon>Pleosporomycetidae</taxon>
        <taxon>Pleosporales</taxon>
        <taxon>Diademaceae</taxon>
        <taxon>Clathrospora</taxon>
    </lineage>
</organism>